<sequence>MTTPATVPTGTITTVAGTGAAGFDGGGGPAVRAELNGPRIALDRSGNLCGSETNNHRVRKVGTGGIGRHTPVQIPAEITGDSQDEPALRPAQESVPEAKPGDSVSFNVEIRSLNNQPVNPGTPAQRCTAPTGFAFTGGASYGYHPAVTGNLRTQLEDGGRTVIMSSDPHVNMGATARTALIHTIGIRALPDAAPGSRPADGSAAIGRPAPVPLSAHVL</sequence>
<protein>
    <submittedName>
        <fullName evidence="2">Uncharacterized protein</fullName>
    </submittedName>
</protein>
<reference evidence="2 3" key="1">
    <citation type="submission" date="2022-03" db="EMBL/GenBank/DDBJ databases">
        <title>Complete genome of Streptomyces rimosus ssp. rimosus R7 (=ATCC 10970).</title>
        <authorList>
            <person name="Beganovic S."/>
            <person name="Ruckert C."/>
            <person name="Busche T."/>
            <person name="Kalinowski J."/>
            <person name="Wittmann C."/>
        </authorList>
    </citation>
    <scope>NUCLEOTIDE SEQUENCE [LARGE SCALE GENOMIC DNA]</scope>
    <source>
        <strain evidence="2 3">R7</strain>
    </source>
</reference>
<dbReference type="Proteomes" id="UP000829494">
    <property type="component" value="Chromosome"/>
</dbReference>
<dbReference type="Gene3D" id="2.120.10.30">
    <property type="entry name" value="TolB, C-terminal domain"/>
    <property type="match status" value="1"/>
</dbReference>
<organism evidence="2 3">
    <name type="scientific">Streptomyces rimosus subsp. rimosus</name>
    <dbReference type="NCBI Taxonomy" id="132474"/>
    <lineage>
        <taxon>Bacteria</taxon>
        <taxon>Bacillati</taxon>
        <taxon>Actinomycetota</taxon>
        <taxon>Actinomycetes</taxon>
        <taxon>Kitasatosporales</taxon>
        <taxon>Streptomycetaceae</taxon>
        <taxon>Streptomyces</taxon>
    </lineage>
</organism>
<name>A0ABY3ZC96_STRRM</name>
<dbReference type="RefSeq" id="WP_003987182.1">
    <property type="nucleotide sequence ID" value="NZ_CP043497.1"/>
</dbReference>
<gene>
    <name evidence="2" type="ORF">SRIMR7_35185</name>
</gene>
<evidence type="ECO:0000313" key="3">
    <source>
        <dbReference type="Proteomes" id="UP000829494"/>
    </source>
</evidence>
<dbReference type="InterPro" id="IPR011042">
    <property type="entry name" value="6-blade_b-propeller_TolB-like"/>
</dbReference>
<dbReference type="EMBL" id="CP094298">
    <property type="protein sequence ID" value="UNZ07411.1"/>
    <property type="molecule type" value="Genomic_DNA"/>
</dbReference>
<accession>A0ABY3ZC96</accession>
<evidence type="ECO:0000256" key="1">
    <source>
        <dbReference type="SAM" id="MobiDB-lite"/>
    </source>
</evidence>
<evidence type="ECO:0000313" key="2">
    <source>
        <dbReference type="EMBL" id="UNZ07411.1"/>
    </source>
</evidence>
<dbReference type="GeneID" id="66853442"/>
<feature type="region of interest" description="Disordered" evidence="1">
    <location>
        <begin position="79"/>
        <end position="101"/>
    </location>
</feature>
<keyword evidence="3" id="KW-1185">Reference proteome</keyword>
<proteinExistence type="predicted"/>